<dbReference type="OrthoDB" id="2963168at2759"/>
<evidence type="ECO:0000313" key="2">
    <source>
        <dbReference type="Proteomes" id="UP000054477"/>
    </source>
</evidence>
<sequence>MSTTDGNRSSTTGEQTVLAFDSTSEETQVIAEGFPDLPRRSLLMHVPSSVTHRKLVLAFDVGTTFSGISYCILDPEIRSVARFPAGDEIRVFLKIPTAIYYDTHGKVRAAGAEVSQEGIYETAEEEGWTKAEWFKHHFRPEGNATASQLPPLPPGKSVIDVLADFLRYLFQCTQTYIEGTYPRDANLWPSLVNDMDFLLSHPNGWGVPQQTQMREAAVFAGLVPDDRSGRNRIFFVTEGEANLHFAIHNGLSPSTLMESEGVIIVDAGGGTIDISDFACNADIPTFNEIAPPQCHFHGSVFVSINARNFLEVLLSESPFIEDLQHIVRCFDRTTKLRFRNPEEASQFIKFGSTRDNDLNCNIRFGQLKLKGDVVAGFFEPSIQCIIEAVHAQHKSGQMKSKNVILVGGFAANDWLYTQVVERLKPDGFTVIRPDHGCVVFLSICFYYS</sequence>
<dbReference type="EMBL" id="KN838820">
    <property type="protein sequence ID" value="KIJ93873.1"/>
    <property type="molecule type" value="Genomic_DNA"/>
</dbReference>
<dbReference type="PANTHER" id="PTHR14187">
    <property type="entry name" value="ALPHA KINASE/ELONGATION FACTOR 2 KINASE"/>
    <property type="match status" value="1"/>
</dbReference>
<organism evidence="1 2">
    <name type="scientific">Laccaria amethystina LaAM-08-1</name>
    <dbReference type="NCBI Taxonomy" id="1095629"/>
    <lineage>
        <taxon>Eukaryota</taxon>
        <taxon>Fungi</taxon>
        <taxon>Dikarya</taxon>
        <taxon>Basidiomycota</taxon>
        <taxon>Agaricomycotina</taxon>
        <taxon>Agaricomycetes</taxon>
        <taxon>Agaricomycetidae</taxon>
        <taxon>Agaricales</taxon>
        <taxon>Agaricineae</taxon>
        <taxon>Hydnangiaceae</taxon>
        <taxon>Laccaria</taxon>
    </lineage>
</organism>
<dbReference type="CDD" id="cd10170">
    <property type="entry name" value="ASKHA_NBD_HSP70"/>
    <property type="match status" value="1"/>
</dbReference>
<dbReference type="Proteomes" id="UP000054477">
    <property type="component" value="Unassembled WGS sequence"/>
</dbReference>
<keyword evidence="2" id="KW-1185">Reference proteome</keyword>
<evidence type="ECO:0000313" key="1">
    <source>
        <dbReference type="EMBL" id="KIJ93873.1"/>
    </source>
</evidence>
<dbReference type="SUPFAM" id="SSF53067">
    <property type="entry name" value="Actin-like ATPase domain"/>
    <property type="match status" value="2"/>
</dbReference>
<proteinExistence type="predicted"/>
<dbReference type="AlphaFoldDB" id="A0A0C9WY67"/>
<dbReference type="STRING" id="1095629.A0A0C9WY67"/>
<dbReference type="Gene3D" id="3.30.420.40">
    <property type="match status" value="1"/>
</dbReference>
<reference evidence="2" key="2">
    <citation type="submission" date="2015-01" db="EMBL/GenBank/DDBJ databases">
        <title>Evolutionary Origins and Diversification of the Mycorrhizal Mutualists.</title>
        <authorList>
            <consortium name="DOE Joint Genome Institute"/>
            <consortium name="Mycorrhizal Genomics Consortium"/>
            <person name="Kohler A."/>
            <person name="Kuo A."/>
            <person name="Nagy L.G."/>
            <person name="Floudas D."/>
            <person name="Copeland A."/>
            <person name="Barry K.W."/>
            <person name="Cichocki N."/>
            <person name="Veneault-Fourrey C."/>
            <person name="LaButti K."/>
            <person name="Lindquist E.A."/>
            <person name="Lipzen A."/>
            <person name="Lundell T."/>
            <person name="Morin E."/>
            <person name="Murat C."/>
            <person name="Riley R."/>
            <person name="Ohm R."/>
            <person name="Sun H."/>
            <person name="Tunlid A."/>
            <person name="Henrissat B."/>
            <person name="Grigoriev I.V."/>
            <person name="Hibbett D.S."/>
            <person name="Martin F."/>
        </authorList>
    </citation>
    <scope>NUCLEOTIDE SEQUENCE [LARGE SCALE GENOMIC DNA]</scope>
    <source>
        <strain evidence="2">LaAM-08-1</strain>
    </source>
</reference>
<reference evidence="1 2" key="1">
    <citation type="submission" date="2014-04" db="EMBL/GenBank/DDBJ databases">
        <authorList>
            <consortium name="DOE Joint Genome Institute"/>
            <person name="Kuo A."/>
            <person name="Kohler A."/>
            <person name="Nagy L.G."/>
            <person name="Floudas D."/>
            <person name="Copeland A."/>
            <person name="Barry K.W."/>
            <person name="Cichocki N."/>
            <person name="Veneault-Fourrey C."/>
            <person name="LaButti K."/>
            <person name="Lindquist E.A."/>
            <person name="Lipzen A."/>
            <person name="Lundell T."/>
            <person name="Morin E."/>
            <person name="Murat C."/>
            <person name="Sun H."/>
            <person name="Tunlid A."/>
            <person name="Henrissat B."/>
            <person name="Grigoriev I.V."/>
            <person name="Hibbett D.S."/>
            <person name="Martin F."/>
            <person name="Nordberg H.P."/>
            <person name="Cantor M.N."/>
            <person name="Hua S.X."/>
        </authorList>
    </citation>
    <scope>NUCLEOTIDE SEQUENCE [LARGE SCALE GENOMIC DNA]</scope>
    <source>
        <strain evidence="1 2">LaAM-08-1</strain>
    </source>
</reference>
<accession>A0A0C9WY67</accession>
<protein>
    <recommendedName>
        <fullName evidence="3">Actin-like ATPase domain-containing protein</fullName>
    </recommendedName>
</protein>
<evidence type="ECO:0008006" key="3">
    <source>
        <dbReference type="Google" id="ProtNLM"/>
    </source>
</evidence>
<dbReference type="PANTHER" id="PTHR14187:SF5">
    <property type="entry name" value="HEAT SHOCK 70 KDA PROTEIN 12A"/>
    <property type="match status" value="1"/>
</dbReference>
<dbReference type="InterPro" id="IPR043129">
    <property type="entry name" value="ATPase_NBD"/>
</dbReference>
<dbReference type="HOGENOM" id="CLU_009958_4_0_1"/>
<gene>
    <name evidence="1" type="ORF">K443DRAFT_377119</name>
</gene>
<name>A0A0C9WY67_9AGAR</name>